<evidence type="ECO:0000313" key="2">
    <source>
        <dbReference type="Proteomes" id="UP000051017"/>
    </source>
</evidence>
<comment type="caution">
    <text evidence="1">The sequence shown here is derived from an EMBL/GenBank/DDBJ whole genome shotgun (WGS) entry which is preliminary data.</text>
</comment>
<gene>
    <name evidence="1" type="ORF">ABR75_06780</name>
</gene>
<proteinExistence type="predicted"/>
<name>A0A0R2Q9N3_9ACTN</name>
<evidence type="ECO:0000313" key="1">
    <source>
        <dbReference type="EMBL" id="KRO45771.1"/>
    </source>
</evidence>
<dbReference type="AlphaFoldDB" id="A0A0R2Q9N3"/>
<dbReference type="Proteomes" id="UP000051017">
    <property type="component" value="Unassembled WGS sequence"/>
</dbReference>
<dbReference type="EMBL" id="LIBJ01000423">
    <property type="protein sequence ID" value="KRO45771.1"/>
    <property type="molecule type" value="Genomic_DNA"/>
</dbReference>
<protein>
    <submittedName>
        <fullName evidence="1">Uncharacterized protein</fullName>
    </submittedName>
</protein>
<reference evidence="1 2" key="1">
    <citation type="submission" date="2015-10" db="EMBL/GenBank/DDBJ databases">
        <title>Metagenome-Assembled Genomes uncover a global brackish microbiome.</title>
        <authorList>
            <person name="Hugerth L.W."/>
            <person name="Larsson J."/>
            <person name="Alneberg J."/>
            <person name="Lindh M.V."/>
            <person name="Legrand C."/>
            <person name="Pinhassi J."/>
            <person name="Andersson A.F."/>
        </authorList>
    </citation>
    <scope>NUCLEOTIDE SEQUENCE [LARGE SCALE GENOMIC DNA]</scope>
    <source>
        <strain evidence="1">BACL6 MAG-120924-bin43</strain>
    </source>
</reference>
<organism evidence="1 2">
    <name type="scientific">Acidimicrobiia bacterium BACL6 MAG-120924-bin43</name>
    <dbReference type="NCBI Taxonomy" id="1655583"/>
    <lineage>
        <taxon>Bacteria</taxon>
        <taxon>Bacillati</taxon>
        <taxon>Actinomycetota</taxon>
        <taxon>Acidimicrobiia</taxon>
        <taxon>acIV cluster</taxon>
    </lineage>
</organism>
<sequence length="63" mass="6908">MVLSNTGFVPFVVANDGLTMNATLAATNTTATRRAEKTFTSTLLPESTYTVPYSRKPHFVQQL</sequence>
<accession>A0A0R2Q9N3</accession>